<organism evidence="1 2">
    <name type="scientific">Acorus calamus</name>
    <name type="common">Sweet flag</name>
    <dbReference type="NCBI Taxonomy" id="4465"/>
    <lineage>
        <taxon>Eukaryota</taxon>
        <taxon>Viridiplantae</taxon>
        <taxon>Streptophyta</taxon>
        <taxon>Embryophyta</taxon>
        <taxon>Tracheophyta</taxon>
        <taxon>Spermatophyta</taxon>
        <taxon>Magnoliopsida</taxon>
        <taxon>Liliopsida</taxon>
        <taxon>Acoraceae</taxon>
        <taxon>Acorus</taxon>
    </lineage>
</organism>
<dbReference type="PANTHER" id="PTHR34574">
    <property type="entry name" value="CALCIUM-BINDING EF-HAND FAMILY PROTEIN-RELATED"/>
    <property type="match status" value="1"/>
</dbReference>
<evidence type="ECO:0000313" key="1">
    <source>
        <dbReference type="EMBL" id="KAK1287968.1"/>
    </source>
</evidence>
<dbReference type="PANTHER" id="PTHR34574:SF3">
    <property type="entry name" value="CALCIUM-BINDING EF HAND FAMILY PROTEIN"/>
    <property type="match status" value="1"/>
</dbReference>
<gene>
    <name evidence="1" type="ORF">QJS10_CPB19g01093</name>
</gene>
<dbReference type="SUPFAM" id="SSF47473">
    <property type="entry name" value="EF-hand"/>
    <property type="match status" value="1"/>
</dbReference>
<proteinExistence type="predicted"/>
<dbReference type="InterPro" id="IPR011992">
    <property type="entry name" value="EF-hand-dom_pair"/>
</dbReference>
<dbReference type="AlphaFoldDB" id="A0AAV9CFV9"/>
<dbReference type="EMBL" id="JAUJYO010000019">
    <property type="protein sequence ID" value="KAK1287968.1"/>
    <property type="molecule type" value="Genomic_DNA"/>
</dbReference>
<sequence length="209" mass="23122">MLAEDLFTDLDTEDKGKIKKSEMPNALVHMGVEMGVPSFSESGDLLNNILKKHGTEGEEELGQAQFAQLLQPIIQDLADALSENRVVAIQNIKVLNGSKIRKVLADEKLLIGAIEGVFEDPNVHGNGGIRERISGFLEKNGHILGLPKQPLSQSCEALNLLYEHLYSRADNKKTIAELDKMTFGAIVKEFLENLAEQLETNPIFLDMEI</sequence>
<reference evidence="1" key="1">
    <citation type="journal article" date="2023" name="Nat. Commun.">
        <title>Diploid and tetraploid genomes of Acorus and the evolution of monocots.</title>
        <authorList>
            <person name="Ma L."/>
            <person name="Liu K.W."/>
            <person name="Li Z."/>
            <person name="Hsiao Y.Y."/>
            <person name="Qi Y."/>
            <person name="Fu T."/>
            <person name="Tang G.D."/>
            <person name="Zhang D."/>
            <person name="Sun W.H."/>
            <person name="Liu D.K."/>
            <person name="Li Y."/>
            <person name="Chen G.Z."/>
            <person name="Liu X.D."/>
            <person name="Liao X.Y."/>
            <person name="Jiang Y.T."/>
            <person name="Yu X."/>
            <person name="Hao Y."/>
            <person name="Huang J."/>
            <person name="Zhao X.W."/>
            <person name="Ke S."/>
            <person name="Chen Y.Y."/>
            <person name="Wu W.L."/>
            <person name="Hsu J.L."/>
            <person name="Lin Y.F."/>
            <person name="Huang M.D."/>
            <person name="Li C.Y."/>
            <person name="Huang L."/>
            <person name="Wang Z.W."/>
            <person name="Zhao X."/>
            <person name="Zhong W.Y."/>
            <person name="Peng D.H."/>
            <person name="Ahmad S."/>
            <person name="Lan S."/>
            <person name="Zhang J.S."/>
            <person name="Tsai W.C."/>
            <person name="Van de Peer Y."/>
            <person name="Liu Z.J."/>
        </authorList>
    </citation>
    <scope>NUCLEOTIDE SEQUENCE</scope>
    <source>
        <strain evidence="1">CP</strain>
    </source>
</reference>
<evidence type="ECO:0008006" key="3">
    <source>
        <dbReference type="Google" id="ProtNLM"/>
    </source>
</evidence>
<evidence type="ECO:0000313" key="2">
    <source>
        <dbReference type="Proteomes" id="UP001180020"/>
    </source>
</evidence>
<reference evidence="1" key="2">
    <citation type="submission" date="2023-06" db="EMBL/GenBank/DDBJ databases">
        <authorList>
            <person name="Ma L."/>
            <person name="Liu K.-W."/>
            <person name="Li Z."/>
            <person name="Hsiao Y.-Y."/>
            <person name="Qi Y."/>
            <person name="Fu T."/>
            <person name="Tang G."/>
            <person name="Zhang D."/>
            <person name="Sun W.-H."/>
            <person name="Liu D.-K."/>
            <person name="Li Y."/>
            <person name="Chen G.-Z."/>
            <person name="Liu X.-D."/>
            <person name="Liao X.-Y."/>
            <person name="Jiang Y.-T."/>
            <person name="Yu X."/>
            <person name="Hao Y."/>
            <person name="Huang J."/>
            <person name="Zhao X.-W."/>
            <person name="Ke S."/>
            <person name="Chen Y.-Y."/>
            <person name="Wu W.-L."/>
            <person name="Hsu J.-L."/>
            <person name="Lin Y.-F."/>
            <person name="Huang M.-D."/>
            <person name="Li C.-Y."/>
            <person name="Huang L."/>
            <person name="Wang Z.-W."/>
            <person name="Zhao X."/>
            <person name="Zhong W.-Y."/>
            <person name="Peng D.-H."/>
            <person name="Ahmad S."/>
            <person name="Lan S."/>
            <person name="Zhang J.-S."/>
            <person name="Tsai W.-C."/>
            <person name="Van De Peer Y."/>
            <person name="Liu Z.-J."/>
        </authorList>
    </citation>
    <scope>NUCLEOTIDE SEQUENCE</scope>
    <source>
        <strain evidence="1">CP</strain>
        <tissue evidence="1">Leaves</tissue>
    </source>
</reference>
<accession>A0AAV9CFV9</accession>
<keyword evidence="2" id="KW-1185">Reference proteome</keyword>
<comment type="caution">
    <text evidence="1">The sequence shown here is derived from an EMBL/GenBank/DDBJ whole genome shotgun (WGS) entry which is preliminary data.</text>
</comment>
<dbReference type="Proteomes" id="UP001180020">
    <property type="component" value="Unassembled WGS sequence"/>
</dbReference>
<protein>
    <recommendedName>
        <fullName evidence="3">EF-hand domain-containing protein</fullName>
    </recommendedName>
</protein>
<name>A0AAV9CFV9_ACOCL</name>